<evidence type="ECO:0000313" key="2">
    <source>
        <dbReference type="EMBL" id="EPD13616.1"/>
    </source>
</evidence>
<dbReference type="AlphaFoldDB" id="A0AB33Z3V2"/>
<feature type="transmembrane region" description="Helical" evidence="1">
    <location>
        <begin position="43"/>
        <end position="61"/>
    </location>
</feature>
<dbReference type="Proteomes" id="UP000015462">
    <property type="component" value="Unassembled WGS sequence"/>
</dbReference>
<feature type="transmembrane region" description="Helical" evidence="1">
    <location>
        <begin position="6"/>
        <end position="23"/>
    </location>
</feature>
<evidence type="ECO:0000313" key="3">
    <source>
        <dbReference type="Proteomes" id="UP000015462"/>
    </source>
</evidence>
<keyword evidence="1" id="KW-1133">Transmembrane helix</keyword>
<proteinExistence type="predicted"/>
<keyword evidence="1 2" id="KW-0812">Transmembrane</keyword>
<protein>
    <submittedName>
        <fullName evidence="2">Transmembrane protein</fullName>
    </submittedName>
</protein>
<dbReference type="RefSeq" id="WP_015006354.1">
    <property type="nucleotide sequence ID" value="NZ_FQZJ01000001.1"/>
</dbReference>
<name>A0AB33Z3V2_9GAMM</name>
<keyword evidence="3" id="KW-1185">Reference proteome</keyword>
<accession>A0AB33Z3V2</accession>
<evidence type="ECO:0000256" key="1">
    <source>
        <dbReference type="SAM" id="Phobius"/>
    </source>
</evidence>
<dbReference type="PANTHER" id="PTHR38602:SF1">
    <property type="entry name" value="INNER MEMBRANE PROTEIN"/>
    <property type="match status" value="1"/>
</dbReference>
<gene>
    <name evidence="2" type="ORF">L196_03746</name>
</gene>
<sequence>MAWQELFAAMALVLVLEGIVPFISPDALRKTYQRLIEMDDKTIRMSGLLSMIAGVILLTLVR</sequence>
<dbReference type="EMBL" id="ASHL01000002">
    <property type="protein sequence ID" value="EPD13616.1"/>
    <property type="molecule type" value="Genomic_DNA"/>
</dbReference>
<dbReference type="InterPro" id="IPR019201">
    <property type="entry name" value="DUF2065"/>
</dbReference>
<organism evidence="2 3">
    <name type="scientific">Cycloclasticus pugetii</name>
    <dbReference type="NCBI Taxonomy" id="34068"/>
    <lineage>
        <taxon>Bacteria</taxon>
        <taxon>Pseudomonadati</taxon>
        <taxon>Pseudomonadota</taxon>
        <taxon>Gammaproteobacteria</taxon>
        <taxon>Thiotrichales</taxon>
        <taxon>Piscirickettsiaceae</taxon>
        <taxon>Cycloclasticus</taxon>
    </lineage>
</organism>
<dbReference type="PANTHER" id="PTHR38602">
    <property type="entry name" value="INNER MEMBRANE PROTEIN-RELATED"/>
    <property type="match status" value="1"/>
</dbReference>
<keyword evidence="1" id="KW-0472">Membrane</keyword>
<dbReference type="Pfam" id="PF09838">
    <property type="entry name" value="DUF2065"/>
    <property type="match status" value="1"/>
</dbReference>
<reference evidence="2 3" key="1">
    <citation type="journal article" date="2013" name="Genome Announc.">
        <title>Genome Sequence of the Pyrene- and Fluoranthene-Degrading Bacterium Cycloclasticus sp. Strain PY97M.</title>
        <authorList>
            <person name="Cui Z."/>
            <person name="Xu G."/>
            <person name="Li Q."/>
            <person name="Gao W."/>
            <person name="Zheng L."/>
        </authorList>
    </citation>
    <scope>NUCLEOTIDE SEQUENCE [LARGE SCALE GENOMIC DNA]</scope>
    <source>
        <strain evidence="2 3">PY97M</strain>
    </source>
</reference>
<comment type="caution">
    <text evidence="2">The sequence shown here is derived from an EMBL/GenBank/DDBJ whole genome shotgun (WGS) entry which is preliminary data.</text>
</comment>